<organism evidence="2 3">
    <name type="scientific">Hyphomonas adhaerens MHS-3</name>
    <dbReference type="NCBI Taxonomy" id="1280949"/>
    <lineage>
        <taxon>Bacteria</taxon>
        <taxon>Pseudomonadati</taxon>
        <taxon>Pseudomonadota</taxon>
        <taxon>Alphaproteobacteria</taxon>
        <taxon>Hyphomonadales</taxon>
        <taxon>Hyphomonadaceae</taxon>
        <taxon>Hyphomonas</taxon>
    </lineage>
</organism>
<dbReference type="Gene3D" id="1.10.287.110">
    <property type="entry name" value="DnaJ domain"/>
    <property type="match status" value="1"/>
</dbReference>
<evidence type="ECO:0000313" key="2">
    <source>
        <dbReference type="EMBL" id="KCZ84941.1"/>
    </source>
</evidence>
<gene>
    <name evidence="2" type="ORF">HAD_04640</name>
</gene>
<dbReference type="Pfam" id="PF00226">
    <property type="entry name" value="DnaJ"/>
    <property type="match status" value="1"/>
</dbReference>
<reference evidence="2 3" key="1">
    <citation type="journal article" date="2014" name="Antonie Van Leeuwenhoek">
        <title>Hyphomonas beringensis sp. nov. and Hyphomonas chukchiensis sp. nov., isolated from surface seawater of the Bering Sea and Chukchi Sea.</title>
        <authorList>
            <person name="Li C."/>
            <person name="Lai Q."/>
            <person name="Li G."/>
            <person name="Dong C."/>
            <person name="Wang J."/>
            <person name="Liao Y."/>
            <person name="Shao Z."/>
        </authorList>
    </citation>
    <scope>NUCLEOTIDE SEQUENCE [LARGE SCALE GENOMIC DNA]</scope>
    <source>
        <strain evidence="2 3">MHS-3</strain>
    </source>
</reference>
<dbReference type="EMBL" id="ARYH01000001">
    <property type="protein sequence ID" value="KCZ84941.1"/>
    <property type="molecule type" value="Genomic_DNA"/>
</dbReference>
<protein>
    <submittedName>
        <fullName evidence="2">DnaJ domain-containing protein</fullName>
    </submittedName>
</protein>
<evidence type="ECO:0000313" key="3">
    <source>
        <dbReference type="Proteomes" id="UP000027446"/>
    </source>
</evidence>
<dbReference type="eggNOG" id="COG2214">
    <property type="taxonomic scope" value="Bacteria"/>
</dbReference>
<dbReference type="SUPFAM" id="SSF46565">
    <property type="entry name" value="Chaperone J-domain"/>
    <property type="match status" value="1"/>
</dbReference>
<sequence>MSDGDPFPYRVKFTDIRVNPPADEVSRARARKTRVCDHKGCDLEGSYPAPKRGAKGKGRHHFCAKHIAEYNRSFNFFEGMSQAEAAAFTRAERFGHKRTWRFGTGPMAGKKSADQFDPRRWSGRRFFDMDDVAEATGNATSGRRSGLQVRALRELDLEVDASPNEIRVRYAEYIRRFHPDSNKGDRSSEDKLQRVLRAGKLLKAAGLMKG</sequence>
<dbReference type="InterPro" id="IPR001623">
    <property type="entry name" value="DnaJ_domain"/>
</dbReference>
<dbReference type="Proteomes" id="UP000027446">
    <property type="component" value="Unassembled WGS sequence"/>
</dbReference>
<dbReference type="InterPro" id="IPR036869">
    <property type="entry name" value="J_dom_sf"/>
</dbReference>
<name>A0A069E8Y5_9PROT</name>
<keyword evidence="3" id="KW-1185">Reference proteome</keyword>
<dbReference type="AlphaFoldDB" id="A0A069E8Y5"/>
<dbReference type="RefSeq" id="WP_035569690.1">
    <property type="nucleotide sequence ID" value="NZ_ARYH01000001.1"/>
</dbReference>
<dbReference type="OrthoDB" id="9786294at2"/>
<dbReference type="PATRIC" id="fig|1280949.3.peg.946"/>
<feature type="domain" description="J" evidence="1">
    <location>
        <begin position="155"/>
        <end position="203"/>
    </location>
</feature>
<accession>A0A069E8Y5</accession>
<dbReference type="CDD" id="cd06257">
    <property type="entry name" value="DnaJ"/>
    <property type="match status" value="1"/>
</dbReference>
<evidence type="ECO:0000259" key="1">
    <source>
        <dbReference type="Pfam" id="PF00226"/>
    </source>
</evidence>
<dbReference type="STRING" id="1280949.HAD_04640"/>
<proteinExistence type="predicted"/>
<comment type="caution">
    <text evidence="2">The sequence shown here is derived from an EMBL/GenBank/DDBJ whole genome shotgun (WGS) entry which is preliminary data.</text>
</comment>